<proteinExistence type="predicted"/>
<sequence>MLKSKWFKVIAYSVVMLTILALWIVPAFLPKDSAGLSKPASRAAMSDNSEPMEAFNVPAPEKAEQIVEAMAAVEAEVPVPVEMSEDMEETVQNLADADEVAEEVAPVAGSPASQEVVASAAPTSTVTLTQASVRPDGHVLATMSDGSTVNVDVATMWESYPTPAHMYENQNALVKENPRPEAPYEPLEYVVDSGQTIVFFNEGQFELPDGTVVIAVGGRGRENLSVITNAGTAPVKVVQTGYAPSGFSVWTFPKGYTANVELLARYSLGRYSHCGIAEGCQVVFLRQYSWNGAKATETRNDELTEPMVIDNPTTFVDNHTNWASETAGVALQHEHALLDQAPFELGANATPATAIGKAQIVFLSAGELTLLGGETVKLDAKNGTLYMVVLLNEVGDATSFVTFEEMTKGQMLEYHSGQAPHADLWASAQIGTNGVDNVVVYVVRYTVDGINVTAQADAAYNVTTPLNK</sequence>
<evidence type="ECO:0000256" key="1">
    <source>
        <dbReference type="SAM" id="Phobius"/>
    </source>
</evidence>
<accession>A0A1F4WH07</accession>
<gene>
    <name evidence="2" type="ORF">A2415_02255</name>
</gene>
<feature type="transmembrane region" description="Helical" evidence="1">
    <location>
        <begin position="9"/>
        <end position="29"/>
    </location>
</feature>
<dbReference type="EMBL" id="MEWA01000034">
    <property type="protein sequence ID" value="OGC68650.1"/>
    <property type="molecule type" value="Genomic_DNA"/>
</dbReference>
<dbReference type="Proteomes" id="UP000179113">
    <property type="component" value="Unassembled WGS sequence"/>
</dbReference>
<reference evidence="2 3" key="1">
    <citation type="journal article" date="2016" name="Nat. Commun.">
        <title>Thousands of microbial genomes shed light on interconnected biogeochemical processes in an aquifer system.</title>
        <authorList>
            <person name="Anantharaman K."/>
            <person name="Brown C.T."/>
            <person name="Hug L.A."/>
            <person name="Sharon I."/>
            <person name="Castelle C.J."/>
            <person name="Probst A.J."/>
            <person name="Thomas B.C."/>
            <person name="Singh A."/>
            <person name="Wilkins M.J."/>
            <person name="Karaoz U."/>
            <person name="Brodie E.L."/>
            <person name="Williams K.H."/>
            <person name="Hubbard S.S."/>
            <person name="Banfield J.F."/>
        </authorList>
    </citation>
    <scope>NUCLEOTIDE SEQUENCE [LARGE SCALE GENOMIC DNA]</scope>
</reference>
<organism evidence="2 3">
    <name type="scientific">candidate division WWE3 bacterium RIFOXYC1_FULL_39_7</name>
    <dbReference type="NCBI Taxonomy" id="1802643"/>
    <lineage>
        <taxon>Bacteria</taxon>
        <taxon>Katanobacteria</taxon>
    </lineage>
</organism>
<keyword evidence="1" id="KW-0812">Transmembrane</keyword>
<protein>
    <submittedName>
        <fullName evidence="2">Uncharacterized protein</fullName>
    </submittedName>
</protein>
<comment type="caution">
    <text evidence="2">The sequence shown here is derived from an EMBL/GenBank/DDBJ whole genome shotgun (WGS) entry which is preliminary data.</text>
</comment>
<name>A0A1F4WH07_UNCKA</name>
<dbReference type="AlphaFoldDB" id="A0A1F4WH07"/>
<evidence type="ECO:0000313" key="2">
    <source>
        <dbReference type="EMBL" id="OGC68650.1"/>
    </source>
</evidence>
<keyword evidence="1" id="KW-1133">Transmembrane helix</keyword>
<evidence type="ECO:0000313" key="3">
    <source>
        <dbReference type="Proteomes" id="UP000179113"/>
    </source>
</evidence>
<keyword evidence="1" id="KW-0472">Membrane</keyword>